<feature type="region of interest" description="Disordered" evidence="3">
    <location>
        <begin position="28"/>
        <end position="82"/>
    </location>
</feature>
<dbReference type="PANTHER" id="PTHR10039">
    <property type="entry name" value="AMELOGENIN"/>
    <property type="match status" value="1"/>
</dbReference>
<gene>
    <name evidence="5" type="ORF">TRIREDRAFT_105330</name>
</gene>
<dbReference type="OrthoDB" id="538223at2759"/>
<dbReference type="Pfam" id="PF24883">
    <property type="entry name" value="NPHP3_N"/>
    <property type="match status" value="1"/>
</dbReference>
<dbReference type="SMART" id="SM00320">
    <property type="entry name" value="WD40"/>
    <property type="match status" value="7"/>
</dbReference>
<dbReference type="Gene3D" id="3.40.50.300">
    <property type="entry name" value="P-loop containing nucleotide triphosphate hydrolases"/>
    <property type="match status" value="1"/>
</dbReference>
<evidence type="ECO:0000256" key="1">
    <source>
        <dbReference type="ARBA" id="ARBA00022737"/>
    </source>
</evidence>
<dbReference type="InterPro" id="IPR031359">
    <property type="entry name" value="NACHT_N"/>
</dbReference>
<dbReference type="PROSITE" id="PS50837">
    <property type="entry name" value="NACHT"/>
    <property type="match status" value="1"/>
</dbReference>
<dbReference type="InterPro" id="IPR015943">
    <property type="entry name" value="WD40/YVTN_repeat-like_dom_sf"/>
</dbReference>
<dbReference type="InterPro" id="IPR001680">
    <property type="entry name" value="WD40_rpt"/>
</dbReference>
<feature type="compositionally biased region" description="Basic residues" evidence="3">
    <location>
        <begin position="28"/>
        <end position="38"/>
    </location>
</feature>
<feature type="repeat" description="WD" evidence="2">
    <location>
        <begin position="957"/>
        <end position="998"/>
    </location>
</feature>
<dbReference type="Proteomes" id="UP000008984">
    <property type="component" value="Unassembled WGS sequence"/>
</dbReference>
<dbReference type="InterPro" id="IPR027417">
    <property type="entry name" value="P-loop_NTPase"/>
</dbReference>
<dbReference type="HOGENOM" id="CLU_000288_6_16_1"/>
<evidence type="ECO:0000313" key="5">
    <source>
        <dbReference type="EMBL" id="EGR50323.1"/>
    </source>
</evidence>
<evidence type="ECO:0000313" key="6">
    <source>
        <dbReference type="Proteomes" id="UP000008984"/>
    </source>
</evidence>
<dbReference type="Gene3D" id="2.130.10.10">
    <property type="entry name" value="YVTN repeat-like/Quinoprotein amine dehydrogenase"/>
    <property type="match status" value="3"/>
</dbReference>
<reference evidence="5 6" key="1">
    <citation type="journal article" date="2008" name="Nat. Biotechnol.">
        <title>Genome sequencing and analysis of the biomass-degrading fungus Trichoderma reesei (syn. Hypocrea jecorina).</title>
        <authorList>
            <person name="Martinez D."/>
            <person name="Berka R.M."/>
            <person name="Henrissat B."/>
            <person name="Saloheimo M."/>
            <person name="Arvas M."/>
            <person name="Baker S.E."/>
            <person name="Chapman J."/>
            <person name="Chertkov O."/>
            <person name="Coutinho P.M."/>
            <person name="Cullen D."/>
            <person name="Danchin E.G."/>
            <person name="Grigoriev I.V."/>
            <person name="Harris P."/>
            <person name="Jackson M."/>
            <person name="Kubicek C.P."/>
            <person name="Han C.S."/>
            <person name="Ho I."/>
            <person name="Larrondo L.F."/>
            <person name="de Leon A.L."/>
            <person name="Magnuson J.K."/>
            <person name="Merino S."/>
            <person name="Misra M."/>
            <person name="Nelson B."/>
            <person name="Putnam N."/>
            <person name="Robbertse B."/>
            <person name="Salamov A.A."/>
            <person name="Schmoll M."/>
            <person name="Terry A."/>
            <person name="Thayer N."/>
            <person name="Westerholm-Parvinen A."/>
            <person name="Schoch C.L."/>
            <person name="Yao J."/>
            <person name="Barabote R."/>
            <person name="Nelson M.A."/>
            <person name="Detter C."/>
            <person name="Bruce D."/>
            <person name="Kuske C.R."/>
            <person name="Xie G."/>
            <person name="Richardson P."/>
            <person name="Rokhsar D.S."/>
            <person name="Lucas S.M."/>
            <person name="Rubin E.M."/>
            <person name="Dunn-Coleman N."/>
            <person name="Ward M."/>
            <person name="Brettin T.S."/>
        </authorList>
    </citation>
    <scope>NUCLEOTIDE SEQUENCE [LARGE SCALE GENOMIC DNA]</scope>
    <source>
        <strain evidence="5 6">QM6a</strain>
    </source>
</reference>
<keyword evidence="6" id="KW-1185">Reference proteome</keyword>
<protein>
    <submittedName>
        <fullName evidence="5">Predicted protein</fullName>
    </submittedName>
</protein>
<feature type="region of interest" description="Disordered" evidence="3">
    <location>
        <begin position="95"/>
        <end position="119"/>
    </location>
</feature>
<dbReference type="InterPro" id="IPR056884">
    <property type="entry name" value="NPHP3-like_N"/>
</dbReference>
<keyword evidence="1" id="KW-0677">Repeat</keyword>
<dbReference type="PANTHER" id="PTHR10039:SF14">
    <property type="entry name" value="NACHT DOMAIN-CONTAINING PROTEIN"/>
    <property type="match status" value="1"/>
</dbReference>
<dbReference type="STRING" id="431241.G0RFB5"/>
<evidence type="ECO:0000256" key="2">
    <source>
        <dbReference type="PROSITE-ProRule" id="PRU00221"/>
    </source>
</evidence>
<dbReference type="RefSeq" id="XP_006963821.1">
    <property type="nucleotide sequence ID" value="XM_006963759.1"/>
</dbReference>
<dbReference type="Pfam" id="PF17100">
    <property type="entry name" value="NACHT_N"/>
    <property type="match status" value="1"/>
</dbReference>
<dbReference type="SUPFAM" id="SSF52540">
    <property type="entry name" value="P-loop containing nucleoside triphosphate hydrolases"/>
    <property type="match status" value="1"/>
</dbReference>
<evidence type="ECO:0000259" key="4">
    <source>
        <dbReference type="PROSITE" id="PS50837"/>
    </source>
</evidence>
<sequence length="1590" mass="179340">MTPNQQSLAIYHVRNNVTKTTTVLRLYKGKIRSHRSRSRSPSVRDGSSQSLPNVQAIVSASSATANTPQNAPTFTAEGHQSRHSLAIPTINEPAPEQEPIVQDPPAAEPGDDDEEGRPAQKLSDELWDRAYDELKAEEPALVQAYERILTAHLICDNNGTTDATSGENRIEQQNKEYRRIQMQNLVKNGLDKISRESKAKSRIGDFLPLINVSKDIVTNVVKGVPQAALPWAAVSLSLELLTNPMSETKANCTGVTYVIEQMNWYCELAALVFSDHNGSTARLQGELQTKLIDLYKKLLFFEIKSICSYYRHRGLTFLRDLVKLDDWKGSLDEIKDAETFFDKHFHAFRSIDLGQYMKQLVLHAKDEQAYRKTEEDKKCLRDLYITDPRMDKRRIENTKGGLVQNSWRWILNHPDYETWLHDDDKRLLWIKGDPGKGKTMLLCGLVDEITKRAAQSGDAVSYFFCQATMPTINNHLSVLRGLIWLLADQQPSLLSYIREAYGTSGKDVFEGPNAWYSLTSFFRSILDDANLTRIYVIVDGLDECTTGLPELLELFKEVLPLQNVKWILSSRNWPDIQASLEDTPDAEGVNLSLEVNAAVVADAVDAYISEKASEVKLFRGKDYLREEVRKVMKEKANGTFLWVAIVFQQLQRMKFLDGGFSALMERLNEFPKGLTELYDRMLKQIKDLDSEQESELCQTVLGICVVAYQPLRLQELATLAGFKDGLTEPSALRTLIETCGSFLTVKDETVYFIHQSSKEYLTTSNGAQSAIFPNGTDKVHHKIVMHSLEIMERKLCRNIYKLHDPAILIGDISTPEPDPLVSLRYPCSYWLRHLCMSMASFNLSDGKLLKFLKEHILHWLEVMTLMENSLEGVPDVIHFEDLVRQHYPDSELLYLVHDIRRFTQHSSWIINNAPLQIYLSAILFTPKLSIVRSLFEEELSSWITVKPPVESHWSPCLQIMEGSTDHVALSADKKMLASSTIHGDLNLWDVNSGKLIRERYIREDISKIVFSSDSKRVMTAYDSCVVSWDVDSGIVHHSTWSPGTFPSISNDGKFIASRTIDGKIQVQDMNTGKRLYLVQDHYKYGEDPYEKKIKLSNDAKYLVFGGDTITIWDVEGDDAHKVIRTSRRSAEICFSIDSTLMAYVSNGINIWDLAMRREVCTISAKTDRGNAIIYSLEFSTDSKRLAGGTSENIRVWDVVDGTLLTQLDTKYELHESLSWSQDCKILVSSTDSSVYVWDMTASVEPQPVPVISAADVVLEGVAINNDYKLVATRSKDAVKVWDVNTGSELAEFETERVTARSPNSVAFSPDSNFIYTQEHASVTKWGIDLRTEATVSKILLSDRQDRLGDAFSSDGRLFAEAMASGGDVTIWDMSTGQKSVHFTAGDQKVLAMAFSNNAQYLILLFPNGTVGIWDAITGYRIKYAKANAYEMIDKEKGRRLGNRHRAVALSEDASRVLFGDTSINEIWIHNEGQKVIRLILGEQSFGKLFGARESYITTWGGYIDLNGLQTGCETLDSYQTITLEDVRFEGYGLSSDQAWVTWNGSNILWLPMDYRPWQLGYDAVVILPLGLTVVAHNKVLILGFSGPPPI</sequence>
<feature type="compositionally biased region" description="Polar residues" evidence="3">
    <location>
        <begin position="51"/>
        <end position="73"/>
    </location>
</feature>
<proteinExistence type="predicted"/>
<dbReference type="Pfam" id="PF00400">
    <property type="entry name" value="WD40"/>
    <property type="match status" value="2"/>
</dbReference>
<dbReference type="InterPro" id="IPR007111">
    <property type="entry name" value="NACHT_NTPase"/>
</dbReference>
<feature type="domain" description="NACHT" evidence="4">
    <location>
        <begin position="426"/>
        <end position="571"/>
    </location>
</feature>
<dbReference type="GeneID" id="18481013"/>
<dbReference type="SUPFAM" id="SSF50998">
    <property type="entry name" value="Quinoprotein alcohol dehydrogenase-like"/>
    <property type="match status" value="1"/>
</dbReference>
<evidence type="ECO:0000256" key="3">
    <source>
        <dbReference type="SAM" id="MobiDB-lite"/>
    </source>
</evidence>
<dbReference type="InterPro" id="IPR011047">
    <property type="entry name" value="Quinoprotein_ADH-like_sf"/>
</dbReference>
<name>G0RFB5_HYPJQ</name>
<dbReference type="eggNOG" id="KOG0266">
    <property type="taxonomic scope" value="Eukaryota"/>
</dbReference>
<accession>G0RFB5</accession>
<feature type="compositionally biased region" description="Low complexity" evidence="3">
    <location>
        <begin position="39"/>
        <end position="50"/>
    </location>
</feature>
<dbReference type="EMBL" id="GL985060">
    <property type="protein sequence ID" value="EGR50323.1"/>
    <property type="molecule type" value="Genomic_DNA"/>
</dbReference>
<dbReference type="PROSITE" id="PS50082">
    <property type="entry name" value="WD_REPEATS_2"/>
    <property type="match status" value="1"/>
</dbReference>
<organism evidence="6">
    <name type="scientific">Hypocrea jecorina (strain QM6a)</name>
    <name type="common">Trichoderma reesei</name>
    <dbReference type="NCBI Taxonomy" id="431241"/>
    <lineage>
        <taxon>Eukaryota</taxon>
        <taxon>Fungi</taxon>
        <taxon>Dikarya</taxon>
        <taxon>Ascomycota</taxon>
        <taxon>Pezizomycotina</taxon>
        <taxon>Sordariomycetes</taxon>
        <taxon>Hypocreomycetidae</taxon>
        <taxon>Hypocreales</taxon>
        <taxon>Hypocreaceae</taxon>
        <taxon>Trichoderma</taxon>
    </lineage>
</organism>
<keyword evidence="2" id="KW-0853">WD repeat</keyword>
<dbReference type="KEGG" id="tre:TRIREDRAFT_105330"/>
<dbReference type="VEuPathDB" id="FungiDB:TRIREDRAFT_105330"/>